<keyword evidence="12" id="KW-1185">Reference proteome</keyword>
<keyword evidence="2 8" id="KW-0812">Transmembrane</keyword>
<evidence type="ECO:0000256" key="4">
    <source>
        <dbReference type="ARBA" id="ARBA00022989"/>
    </source>
</evidence>
<feature type="compositionally biased region" description="Acidic residues" evidence="7">
    <location>
        <begin position="1513"/>
        <end position="1542"/>
    </location>
</feature>
<evidence type="ECO:0000313" key="12">
    <source>
        <dbReference type="Proteomes" id="UP001360560"/>
    </source>
</evidence>
<evidence type="ECO:0000256" key="3">
    <source>
        <dbReference type="ARBA" id="ARBA00022737"/>
    </source>
</evidence>
<dbReference type="InterPro" id="IPR015943">
    <property type="entry name" value="WD40/YVTN_repeat-like_dom_sf"/>
</dbReference>
<dbReference type="PANTHER" id="PTHR12106">
    <property type="entry name" value="SORTILIN RELATED"/>
    <property type="match status" value="1"/>
</dbReference>
<dbReference type="GO" id="GO:0006623">
    <property type="term" value="P:protein targeting to vacuole"/>
    <property type="evidence" value="ECO:0007669"/>
    <property type="project" value="TreeGrafter"/>
</dbReference>
<dbReference type="Gene3D" id="3.30.60.270">
    <property type="match status" value="2"/>
</dbReference>
<dbReference type="SUPFAM" id="SSF110296">
    <property type="entry name" value="Oligoxyloglucan reducing end-specific cellobiohydrolase"/>
    <property type="match status" value="2"/>
</dbReference>
<feature type="compositionally biased region" description="Polar residues" evidence="7">
    <location>
        <begin position="1546"/>
        <end position="1556"/>
    </location>
</feature>
<evidence type="ECO:0000256" key="5">
    <source>
        <dbReference type="ARBA" id="ARBA00023136"/>
    </source>
</evidence>
<dbReference type="Gene3D" id="2.130.10.10">
    <property type="entry name" value="YVTN repeat-like/Quinoprotein amine dehydrogenase"/>
    <property type="match status" value="1"/>
</dbReference>
<protein>
    <submittedName>
        <fullName evidence="11">Type I sorting receptor</fullName>
    </submittedName>
</protein>
<gene>
    <name evidence="11" type="ORF">DASC09_027740</name>
</gene>
<evidence type="ECO:0000256" key="6">
    <source>
        <dbReference type="ARBA" id="ARBA00023180"/>
    </source>
</evidence>
<organism evidence="11 12">
    <name type="scientific">Saccharomycopsis crataegensis</name>
    <dbReference type="NCBI Taxonomy" id="43959"/>
    <lineage>
        <taxon>Eukaryota</taxon>
        <taxon>Fungi</taxon>
        <taxon>Dikarya</taxon>
        <taxon>Ascomycota</taxon>
        <taxon>Saccharomycotina</taxon>
        <taxon>Saccharomycetes</taxon>
        <taxon>Saccharomycopsidaceae</taxon>
        <taxon>Saccharomycopsis</taxon>
    </lineage>
</organism>
<feature type="signal peptide" evidence="9">
    <location>
        <begin position="1"/>
        <end position="18"/>
    </location>
</feature>
<dbReference type="GO" id="GO:0005794">
    <property type="term" value="C:Golgi apparatus"/>
    <property type="evidence" value="ECO:0007669"/>
    <property type="project" value="TreeGrafter"/>
</dbReference>
<dbReference type="Pfam" id="PF15902">
    <property type="entry name" value="Sortilin-Vps10"/>
    <property type="match status" value="2"/>
</dbReference>
<dbReference type="EMBL" id="BTFZ01000006">
    <property type="protein sequence ID" value="GMM35449.1"/>
    <property type="molecule type" value="Genomic_DNA"/>
</dbReference>
<reference evidence="11 12" key="1">
    <citation type="journal article" date="2023" name="Elife">
        <title>Identification of key yeast species and microbe-microbe interactions impacting larval growth of Drosophila in the wild.</title>
        <authorList>
            <person name="Mure A."/>
            <person name="Sugiura Y."/>
            <person name="Maeda R."/>
            <person name="Honda K."/>
            <person name="Sakurai N."/>
            <person name="Takahashi Y."/>
            <person name="Watada M."/>
            <person name="Katoh T."/>
            <person name="Gotoh A."/>
            <person name="Gotoh Y."/>
            <person name="Taniguchi I."/>
            <person name="Nakamura K."/>
            <person name="Hayashi T."/>
            <person name="Katayama T."/>
            <person name="Uemura T."/>
            <person name="Hattori Y."/>
        </authorList>
    </citation>
    <scope>NUCLEOTIDE SEQUENCE [LARGE SCALE GENOMIC DNA]</scope>
    <source>
        <strain evidence="11 12">SC-9</strain>
    </source>
</reference>
<dbReference type="GO" id="GO:0006895">
    <property type="term" value="P:Golgi to endosome transport"/>
    <property type="evidence" value="ECO:0007669"/>
    <property type="project" value="TreeGrafter"/>
</dbReference>
<evidence type="ECO:0000256" key="2">
    <source>
        <dbReference type="ARBA" id="ARBA00022692"/>
    </source>
</evidence>
<dbReference type="InterPro" id="IPR031777">
    <property type="entry name" value="Sortilin_C"/>
</dbReference>
<proteinExistence type="predicted"/>
<dbReference type="InterPro" id="IPR006581">
    <property type="entry name" value="VPS10"/>
</dbReference>
<keyword evidence="4 8" id="KW-1133">Transmembrane helix</keyword>
<dbReference type="FunFam" id="3.30.60.270:FF:000005">
    <property type="entry name" value="Sortilin"/>
    <property type="match status" value="1"/>
</dbReference>
<sequence length="1556" mass="174283">MILFHWLCLILSACLASAANNEPALTSTKFDHGSSRIAYFDDSPTILNLNDQRIWKSDDNGVSWSDMSSTFQDAKISFLHIDKYHKERVFAISDSQTHWFTNDKGKSWKSFTIDEELTVTKRLFISENMNTPDNVLFKILDCSNIFDCTSSYYYTNDQFAQPPKKIESVANPMFCAYTATKSNGNIDDMICISNSHDAKGRIKSTDVIQSKDYFKTSNQIMSEGLSEVFIYDFDVVESFIVIKAFTDRYSDQSYVQLFVSKDGIDFKKANFPGDLKSESFIILPSNENSLYVSVWGLKKKISTHLSTIISDLYASDSDGFTFRKLDNLADESDYYGFHSVEKISNLDGVWLGNIMAGYSDFSFDPLVKSMISMDDGRSWNLLKYEIPPESKTKAYCNSESTCHLQLIDAIEMTGDGNFESGPTPGILLGVGAVSDTLVWDYEKLSTWVSRDGGYSWFVALDEPCVFSIGDQGNVIVAIPYYKTGSFSSIENSAASDRSIYYYSVDQGTTWKEGHFDKGLFPTLLTTTIDGSSQKFIFAGYDMAGATNELQVFENAYYVFSMDFSDIFGGKTCGNGDMEEFVARSGEGTEDGICIMGHKEKFQRRKKDAECFVNKLYQDVEPTIETCDCTIHDFECQKGFRYENGECVADLKYFRNVCVDNPTTESHMAKISKIPGNTCNIGNFKLEDKDYFDLNCRDLLANSPAHDIRVSRNGIPGSVQQYVYLDQSADNLRDETVLVLTSTKRLYISHNGGLEFFWASVDDEDVLAIVEDKYNSDHAVLLTPKDTIYVTKDRAQSFQGFKAPSRLNPKGFVPLFFHPNNTEEMIFIGETAECAQNINTPQCSSMAYLTKNGGETWVAMLRDARSCDFAGARFKTDDELIICERVNNDGSVKILSSRTQFQTPDEIKTHFEHAVGIATDDKFIVVADIIDGETALKSLTTLDGETFAHAKFPHDFNVDSEQAYTVFKTFSKSIYLHVTTSNLRNAEFGSILKSNSNGTSYVLSEDFVNRDAAGYVDFEKIQGIEGVAVINVVSNHEEVVDAKTGASKKLKTKITHNDAAEWAYLAPPAVDSEGNAYPCVKQGKPFSECSLNLHGFTERVDFRDTYSSGSAVGMMIGVGNVGDFLDNDRSTSSTFLTRDGGITWTEIHKKAMSWEYGDQGSILMLVDQTEPTKEFTYSLDEGLTWQTYEFTTDAVMIKDIATIPSDTSRRFILFTSAGEAEQGYSLAFGIDFSNVFSRQCSLDLDRLESPGQDFEYWSPKHPFLADNCLFGHEARYLRRKPEHSDCFIGAAPLNEGFKVLRNCSCTRRDYECDYNFARSSDGTCKLIPGLKPKDPKEMCVNDKAVEYFEPTGYRRVPLSTCVGGMQLDHYEAKPCPGKESQYDKLHGSGLRGFNLFLVIVIPIAAFFGATWFVYDRGIRRNGGFERLGAIRLEEGDDGAGLGFPTRVENTPTDKVVNKLVDLGVMMFMGSVAIFHFIQRVRKNVTSGRSPFATNGRGRYSSINNHQVFLDDDEDFLGSEEEDDDVDGEDDQLISNPADEEFDDDARSLTSDILNDGT</sequence>
<evidence type="ECO:0000256" key="8">
    <source>
        <dbReference type="SAM" id="Phobius"/>
    </source>
</evidence>
<dbReference type="PANTHER" id="PTHR12106:SF27">
    <property type="entry name" value="SORTILIN-RELATED RECEPTOR"/>
    <property type="match status" value="1"/>
</dbReference>
<dbReference type="RefSeq" id="XP_064852449.1">
    <property type="nucleotide sequence ID" value="XM_064996377.1"/>
</dbReference>
<evidence type="ECO:0000256" key="9">
    <source>
        <dbReference type="SAM" id="SignalP"/>
    </source>
</evidence>
<feature type="transmembrane region" description="Helical" evidence="8">
    <location>
        <begin position="1392"/>
        <end position="1413"/>
    </location>
</feature>
<dbReference type="InterPro" id="IPR050310">
    <property type="entry name" value="VPS10-sortilin"/>
</dbReference>
<evidence type="ECO:0000256" key="7">
    <source>
        <dbReference type="SAM" id="MobiDB-lite"/>
    </source>
</evidence>
<evidence type="ECO:0000259" key="10">
    <source>
        <dbReference type="SMART" id="SM00602"/>
    </source>
</evidence>
<dbReference type="Pfam" id="PF15901">
    <property type="entry name" value="Sortilin_C"/>
    <property type="match status" value="2"/>
</dbReference>
<dbReference type="Proteomes" id="UP001360560">
    <property type="component" value="Unassembled WGS sequence"/>
</dbReference>
<dbReference type="Gene3D" id="2.10.70.80">
    <property type="match status" value="2"/>
</dbReference>
<name>A0AAV5QLE8_9ASCO</name>
<feature type="domain" description="VPS10" evidence="10">
    <location>
        <begin position="43"/>
        <end position="689"/>
    </location>
</feature>
<dbReference type="GO" id="GO:0016020">
    <property type="term" value="C:membrane"/>
    <property type="evidence" value="ECO:0007669"/>
    <property type="project" value="UniProtKB-SubCell"/>
</dbReference>
<comment type="caution">
    <text evidence="11">The sequence shown here is derived from an EMBL/GenBank/DDBJ whole genome shotgun (WGS) entry which is preliminary data.</text>
</comment>
<comment type="subcellular location">
    <subcellularLocation>
        <location evidence="1">Membrane</location>
    </subcellularLocation>
</comment>
<feature type="domain" description="VPS10" evidence="10">
    <location>
        <begin position="734"/>
        <end position="1379"/>
    </location>
</feature>
<accession>A0AAV5QLE8</accession>
<keyword evidence="3" id="KW-0677">Repeat</keyword>
<keyword evidence="11" id="KW-0675">Receptor</keyword>
<dbReference type="GO" id="GO:0005829">
    <property type="term" value="C:cytosol"/>
    <property type="evidence" value="ECO:0007669"/>
    <property type="project" value="GOC"/>
</dbReference>
<dbReference type="GeneID" id="90073428"/>
<dbReference type="InterPro" id="IPR031778">
    <property type="entry name" value="Sortilin_N"/>
</dbReference>
<keyword evidence="6" id="KW-0325">Glycoprotein</keyword>
<keyword evidence="9" id="KW-0732">Signal</keyword>
<feature type="region of interest" description="Disordered" evidence="7">
    <location>
        <begin position="1513"/>
        <end position="1556"/>
    </location>
</feature>
<feature type="chain" id="PRO_5043551575" evidence="9">
    <location>
        <begin position="19"/>
        <end position="1556"/>
    </location>
</feature>
<keyword evidence="5 8" id="KW-0472">Membrane</keyword>
<dbReference type="SMART" id="SM00602">
    <property type="entry name" value="VPS10"/>
    <property type="match status" value="2"/>
</dbReference>
<evidence type="ECO:0000256" key="1">
    <source>
        <dbReference type="ARBA" id="ARBA00004370"/>
    </source>
</evidence>
<evidence type="ECO:0000313" key="11">
    <source>
        <dbReference type="EMBL" id="GMM35449.1"/>
    </source>
</evidence>
<dbReference type="GO" id="GO:0006896">
    <property type="term" value="P:Golgi to vacuole transport"/>
    <property type="evidence" value="ECO:0007669"/>
    <property type="project" value="TreeGrafter"/>
</dbReference>
<feature type="transmembrane region" description="Helical" evidence="8">
    <location>
        <begin position="1458"/>
        <end position="1476"/>
    </location>
</feature>